<keyword evidence="2" id="KW-1185">Reference proteome</keyword>
<protein>
    <submittedName>
        <fullName evidence="1">DUF339-domain-containing protein</fullName>
    </submittedName>
</protein>
<organism evidence="1 2">
    <name type="scientific">Irpex rosettiformis</name>
    <dbReference type="NCBI Taxonomy" id="378272"/>
    <lineage>
        <taxon>Eukaryota</taxon>
        <taxon>Fungi</taxon>
        <taxon>Dikarya</taxon>
        <taxon>Basidiomycota</taxon>
        <taxon>Agaricomycotina</taxon>
        <taxon>Agaricomycetes</taxon>
        <taxon>Polyporales</taxon>
        <taxon>Irpicaceae</taxon>
        <taxon>Irpex</taxon>
    </lineage>
</organism>
<dbReference type="Proteomes" id="UP001055072">
    <property type="component" value="Unassembled WGS sequence"/>
</dbReference>
<name>A0ACB8TZK9_9APHY</name>
<comment type="caution">
    <text evidence="1">The sequence shown here is derived from an EMBL/GenBank/DDBJ whole genome shotgun (WGS) entry which is preliminary data.</text>
</comment>
<dbReference type="EMBL" id="MU274918">
    <property type="protein sequence ID" value="KAI0087386.1"/>
    <property type="molecule type" value="Genomic_DNA"/>
</dbReference>
<gene>
    <name evidence="1" type="ORF">BDY19DRAFT_893338</name>
</gene>
<evidence type="ECO:0000313" key="2">
    <source>
        <dbReference type="Proteomes" id="UP001055072"/>
    </source>
</evidence>
<reference evidence="1" key="1">
    <citation type="journal article" date="2021" name="Environ. Microbiol.">
        <title>Gene family expansions and transcriptome signatures uncover fungal adaptations to wood decay.</title>
        <authorList>
            <person name="Hage H."/>
            <person name="Miyauchi S."/>
            <person name="Viragh M."/>
            <person name="Drula E."/>
            <person name="Min B."/>
            <person name="Chaduli D."/>
            <person name="Navarro D."/>
            <person name="Favel A."/>
            <person name="Norest M."/>
            <person name="Lesage-Meessen L."/>
            <person name="Balint B."/>
            <person name="Merenyi Z."/>
            <person name="de Eugenio L."/>
            <person name="Morin E."/>
            <person name="Martinez A.T."/>
            <person name="Baldrian P."/>
            <person name="Stursova M."/>
            <person name="Martinez M.J."/>
            <person name="Novotny C."/>
            <person name="Magnuson J.K."/>
            <person name="Spatafora J.W."/>
            <person name="Maurice S."/>
            <person name="Pangilinan J."/>
            <person name="Andreopoulos W."/>
            <person name="LaButti K."/>
            <person name="Hundley H."/>
            <person name="Na H."/>
            <person name="Kuo A."/>
            <person name="Barry K."/>
            <person name="Lipzen A."/>
            <person name="Henrissat B."/>
            <person name="Riley R."/>
            <person name="Ahrendt S."/>
            <person name="Nagy L.G."/>
            <person name="Grigoriev I.V."/>
            <person name="Martin F."/>
            <person name="Rosso M.N."/>
        </authorList>
    </citation>
    <scope>NUCLEOTIDE SEQUENCE</scope>
    <source>
        <strain evidence="1">CBS 384.51</strain>
    </source>
</reference>
<evidence type="ECO:0000313" key="1">
    <source>
        <dbReference type="EMBL" id="KAI0087386.1"/>
    </source>
</evidence>
<proteinExistence type="predicted"/>
<accession>A0ACB8TZK9</accession>
<sequence length="159" mass="18801">MSYTVRFARSLPRSTWSTHTRFITTSIPRRKDPWPLPHTPEHLANTTTPPDLPPPEPLPRPGESVEKLRARLVYQSRKRGTLESDLLLSTFAKEQLKIMNEEELKEFDRLMDEPDWDIYYWATNKRTPPERWANSKLLDKLRVHVKNEGRVVRRMPDLS</sequence>